<dbReference type="PROSITE" id="PS51186">
    <property type="entry name" value="GNAT"/>
    <property type="match status" value="1"/>
</dbReference>
<dbReference type="Gene3D" id="3.30.1050.10">
    <property type="entry name" value="SCP2 sterol-binding domain"/>
    <property type="match status" value="1"/>
</dbReference>
<dbReference type="SUPFAM" id="SSF55718">
    <property type="entry name" value="SCP-like"/>
    <property type="match status" value="1"/>
</dbReference>
<feature type="active site" description="Proton donor" evidence="5">
    <location>
        <position position="121"/>
    </location>
</feature>
<protein>
    <submittedName>
        <fullName evidence="7">GNAT family N-acetyltransferase</fullName>
    </submittedName>
</protein>
<dbReference type="InterPro" id="IPR025559">
    <property type="entry name" value="Eis_dom"/>
</dbReference>
<dbReference type="InterPro" id="IPR041380">
    <property type="entry name" value="Acetyltransf_17"/>
</dbReference>
<dbReference type="PANTHER" id="PTHR37817">
    <property type="entry name" value="N-ACETYLTRANSFERASE EIS"/>
    <property type="match status" value="1"/>
</dbReference>
<sequence>MTVEVRTLTNDADVRAATDVFRTAMVGLPPMTEPDRPLSEPGRTLGARLDGQLVGAATSFTSWLAVPGGARVPHAAVTRVGVLPTHTRRGVLTALLRRQLDDIAARGEVVASLRASEGLIYERFGYGVASSFVRLNIRRARARLRDSVPPSGEVRLLDRAQAWKVLPQIYTAADIRWTGAIDRPEYWWRQQELMTGDPAYVAVHGPVGAEDGFLRYHPIDTAQWFTGADRTIVVDDLVATTPAALLGLVRYLLSVDLVHTITIAFAAPDNPLPHLFTDPRAVETVAVRDETWLRLVDVPAALNARTYRENAAAVLVEVRDDVLGANTGVYRIAADGVTRVDATADLRTDVAALAAVYLGASSWRQLVVSGRAQESRPGVARSADELFVTDEQPFSGTFF</sequence>
<evidence type="ECO:0000256" key="4">
    <source>
        <dbReference type="ARBA" id="ARBA00023315"/>
    </source>
</evidence>
<reference evidence="8" key="1">
    <citation type="journal article" date="2019" name="Int. J. Syst. Evol. Microbiol.">
        <title>The Global Catalogue of Microorganisms (GCM) 10K type strain sequencing project: providing services to taxonomists for standard genome sequencing and annotation.</title>
        <authorList>
            <consortium name="The Broad Institute Genomics Platform"/>
            <consortium name="The Broad Institute Genome Sequencing Center for Infectious Disease"/>
            <person name="Wu L."/>
            <person name="Ma J."/>
        </authorList>
    </citation>
    <scope>NUCLEOTIDE SEQUENCE [LARGE SCALE GENOMIC DNA]</scope>
    <source>
        <strain evidence="8">JCM 18298</strain>
    </source>
</reference>
<feature type="binding site" evidence="5">
    <location>
        <begin position="88"/>
        <end position="93"/>
    </location>
    <ligand>
        <name>acetyl-CoA</name>
        <dbReference type="ChEBI" id="CHEBI:57288"/>
    </ligand>
</feature>
<feature type="binding site" evidence="5">
    <location>
        <begin position="116"/>
        <end position="117"/>
    </location>
    <ligand>
        <name>acetyl-CoA</name>
        <dbReference type="ChEBI" id="CHEBI:57288"/>
    </ligand>
</feature>
<dbReference type="InterPro" id="IPR016181">
    <property type="entry name" value="Acyl_CoA_acyltransferase"/>
</dbReference>
<keyword evidence="2" id="KW-1036">Host cytoplasmic vesicle</keyword>
<dbReference type="Pfam" id="PF13530">
    <property type="entry name" value="SCP2_2"/>
    <property type="match status" value="1"/>
</dbReference>
<organism evidence="7 8">
    <name type="scientific">Nocardia callitridis</name>
    <dbReference type="NCBI Taxonomy" id="648753"/>
    <lineage>
        <taxon>Bacteria</taxon>
        <taxon>Bacillati</taxon>
        <taxon>Actinomycetota</taxon>
        <taxon>Actinomycetes</taxon>
        <taxon>Mycobacteriales</taxon>
        <taxon>Nocardiaceae</taxon>
        <taxon>Nocardia</taxon>
    </lineage>
</organism>
<dbReference type="NCBIfam" id="NF002367">
    <property type="entry name" value="PRK01346.1-4"/>
    <property type="match status" value="1"/>
</dbReference>
<dbReference type="Pfam" id="PF13527">
    <property type="entry name" value="Acetyltransf_9"/>
    <property type="match status" value="1"/>
</dbReference>
<dbReference type="EMBL" id="BAABJM010000002">
    <property type="protein sequence ID" value="GAA5049704.1"/>
    <property type="molecule type" value="Genomic_DNA"/>
</dbReference>
<dbReference type="Proteomes" id="UP001500603">
    <property type="component" value="Unassembled WGS sequence"/>
</dbReference>
<proteinExistence type="inferred from homology"/>
<evidence type="ECO:0000256" key="2">
    <source>
        <dbReference type="ARBA" id="ARBA00022488"/>
    </source>
</evidence>
<comment type="caution">
    <text evidence="7">The sequence shown here is derived from an EMBL/GenBank/DDBJ whole genome shotgun (WGS) entry which is preliminary data.</text>
</comment>
<dbReference type="CDD" id="cd04301">
    <property type="entry name" value="NAT_SF"/>
    <property type="match status" value="1"/>
</dbReference>
<name>A0ABP9K5E6_9NOCA</name>
<comment type="similarity">
    <text evidence="1 5">Belongs to the acetyltransferase Eis family.</text>
</comment>
<feature type="domain" description="N-acetyltransferase" evidence="6">
    <location>
        <begin position="3"/>
        <end position="149"/>
    </location>
</feature>
<dbReference type="Pfam" id="PF17668">
    <property type="entry name" value="Acetyltransf_17"/>
    <property type="match status" value="1"/>
</dbReference>
<keyword evidence="3 5" id="KW-0808">Transferase</keyword>
<dbReference type="Gene3D" id="3.40.630.30">
    <property type="match status" value="2"/>
</dbReference>
<dbReference type="InterPro" id="IPR000182">
    <property type="entry name" value="GNAT_dom"/>
</dbReference>
<gene>
    <name evidence="7" type="ORF">GCM10023318_18950</name>
</gene>
<evidence type="ECO:0000256" key="3">
    <source>
        <dbReference type="ARBA" id="ARBA00022679"/>
    </source>
</evidence>
<evidence type="ECO:0000256" key="1">
    <source>
        <dbReference type="ARBA" id="ARBA00009213"/>
    </source>
</evidence>
<evidence type="ECO:0000313" key="7">
    <source>
        <dbReference type="EMBL" id="GAA5049704.1"/>
    </source>
</evidence>
<feature type="binding site" evidence="5">
    <location>
        <begin position="80"/>
        <end position="82"/>
    </location>
    <ligand>
        <name>acetyl-CoA</name>
        <dbReference type="ChEBI" id="CHEBI:57288"/>
    </ligand>
</feature>
<keyword evidence="8" id="KW-1185">Reference proteome</keyword>
<dbReference type="InterPro" id="IPR022902">
    <property type="entry name" value="NAcTrfase_Eis"/>
</dbReference>
<dbReference type="RefSeq" id="WP_345494856.1">
    <property type="nucleotide sequence ID" value="NZ_BAABJM010000002.1"/>
</dbReference>
<keyword evidence="4 5" id="KW-0012">Acyltransferase</keyword>
<dbReference type="SUPFAM" id="SSF55729">
    <property type="entry name" value="Acyl-CoA N-acyltransferases (Nat)"/>
    <property type="match status" value="1"/>
</dbReference>
<feature type="active site" description="Proton acceptor; via carboxylate" evidence="5">
    <location>
        <position position="399"/>
    </location>
</feature>
<evidence type="ECO:0000313" key="8">
    <source>
        <dbReference type="Proteomes" id="UP001500603"/>
    </source>
</evidence>
<evidence type="ECO:0000256" key="5">
    <source>
        <dbReference type="HAMAP-Rule" id="MF_01812"/>
    </source>
</evidence>
<dbReference type="PANTHER" id="PTHR37817:SF1">
    <property type="entry name" value="N-ACETYLTRANSFERASE EIS"/>
    <property type="match status" value="1"/>
</dbReference>
<dbReference type="InterPro" id="IPR036527">
    <property type="entry name" value="SCP2_sterol-bd_dom_sf"/>
</dbReference>
<comment type="subunit">
    <text evidence="5">Homohexamer; trimer of dimers.</text>
</comment>
<evidence type="ECO:0000259" key="6">
    <source>
        <dbReference type="PROSITE" id="PS51186"/>
    </source>
</evidence>
<accession>A0ABP9K5E6</accession>
<dbReference type="HAMAP" id="MF_01812">
    <property type="entry name" value="Eis"/>
    <property type="match status" value="1"/>
</dbReference>
<dbReference type="InterPro" id="IPR051554">
    <property type="entry name" value="Acetyltransferase_Eis"/>
</dbReference>